<dbReference type="RefSeq" id="WP_052552043.1">
    <property type="nucleotide sequence ID" value="NZ_JMCC02000058.1"/>
</dbReference>
<dbReference type="SUPFAM" id="SSF89392">
    <property type="entry name" value="Prokaryotic lipoproteins and lipoprotein localization factors"/>
    <property type="match status" value="1"/>
</dbReference>
<dbReference type="PANTHER" id="PTHR35869">
    <property type="entry name" value="OUTER-MEMBRANE LIPOPROTEIN CARRIER PROTEIN"/>
    <property type="match status" value="1"/>
</dbReference>
<dbReference type="Proteomes" id="UP000031599">
    <property type="component" value="Unassembled WGS sequence"/>
</dbReference>
<evidence type="ECO:0000256" key="1">
    <source>
        <dbReference type="ARBA" id="ARBA00022729"/>
    </source>
</evidence>
<protein>
    <submittedName>
        <fullName evidence="2">Outer membrane lipoprotein carrier protein LolA</fullName>
    </submittedName>
</protein>
<keyword evidence="2" id="KW-0449">Lipoprotein</keyword>
<organism evidence="2 3">
    <name type="scientific">Enhygromyxa salina</name>
    <dbReference type="NCBI Taxonomy" id="215803"/>
    <lineage>
        <taxon>Bacteria</taxon>
        <taxon>Pseudomonadati</taxon>
        <taxon>Myxococcota</taxon>
        <taxon>Polyangia</taxon>
        <taxon>Nannocystales</taxon>
        <taxon>Nannocystaceae</taxon>
        <taxon>Enhygromyxa</taxon>
    </lineage>
</organism>
<evidence type="ECO:0000313" key="3">
    <source>
        <dbReference type="Proteomes" id="UP000031599"/>
    </source>
</evidence>
<evidence type="ECO:0000313" key="2">
    <source>
        <dbReference type="EMBL" id="KIG15256.1"/>
    </source>
</evidence>
<proteinExistence type="predicted"/>
<dbReference type="EMBL" id="JMCC02000058">
    <property type="protein sequence ID" value="KIG15256.1"/>
    <property type="molecule type" value="Genomic_DNA"/>
</dbReference>
<dbReference type="InterPro" id="IPR004564">
    <property type="entry name" value="OM_lipoprot_carrier_LolA-like"/>
</dbReference>
<sequence length="241" mass="27124">MLSLSVLLGSGASAVERDTITKVFRAQNPEKTSKPMAPAWRPDNSSEVLVMVQAFYDGTGDLEAKFKQTYWNPTYGEAKKTSGKLKLKKPGKMVWDYGDGQDADYYANGDTLWMVEHDTRQVIKTSTDGNSEVNVALKFLFGGEKLTREFEVRYAVEDKVQRYGDADHYVLELRPKAKNKHYKGLVLMVHATTGRVDSFVVYNTDGSSNYFQLKGIKTNVGITDKLFDFKLPAGYVETIEE</sequence>
<accession>A0A0C2CW40</accession>
<comment type="caution">
    <text evidence="2">The sequence shown here is derived from an EMBL/GenBank/DDBJ whole genome shotgun (WGS) entry which is preliminary data.</text>
</comment>
<dbReference type="CDD" id="cd16325">
    <property type="entry name" value="LolA"/>
    <property type="match status" value="1"/>
</dbReference>
<dbReference type="PANTHER" id="PTHR35869:SF1">
    <property type="entry name" value="OUTER-MEMBRANE LIPOPROTEIN CARRIER PROTEIN"/>
    <property type="match status" value="1"/>
</dbReference>
<dbReference type="AlphaFoldDB" id="A0A0C2CW40"/>
<keyword evidence="1" id="KW-0732">Signal</keyword>
<reference evidence="2 3" key="1">
    <citation type="submission" date="2014-12" db="EMBL/GenBank/DDBJ databases">
        <title>Genome assembly of Enhygromyxa salina DSM 15201.</title>
        <authorList>
            <person name="Sharma G."/>
            <person name="Subramanian S."/>
        </authorList>
    </citation>
    <scope>NUCLEOTIDE SEQUENCE [LARGE SCALE GENOMIC DNA]</scope>
    <source>
        <strain evidence="2 3">DSM 15201</strain>
    </source>
</reference>
<name>A0A0C2CW40_9BACT</name>
<dbReference type="Gene3D" id="2.50.20.10">
    <property type="entry name" value="Lipoprotein localisation LolA/LolB/LppX"/>
    <property type="match status" value="1"/>
</dbReference>
<dbReference type="InterPro" id="IPR029046">
    <property type="entry name" value="LolA/LolB/LppX"/>
</dbReference>
<gene>
    <name evidence="2" type="ORF">DB30_05800</name>
</gene>
<dbReference type="Pfam" id="PF03548">
    <property type="entry name" value="LolA"/>
    <property type="match status" value="1"/>
</dbReference>